<reference evidence="2 3" key="1">
    <citation type="submission" date="2018-09" db="EMBL/GenBank/DDBJ databases">
        <title>Genomic Encyclopedia of Archaeal and Bacterial Type Strains, Phase II (KMG-II): from individual species to whole genera.</title>
        <authorList>
            <person name="Goeker M."/>
        </authorList>
    </citation>
    <scope>NUCLEOTIDE SEQUENCE [LARGE SCALE GENOMIC DNA]</scope>
    <source>
        <strain evidence="2 3">DSM 13151</strain>
    </source>
</reference>
<dbReference type="AlphaFoldDB" id="A0A419VWV7"/>
<sequence>MISIRIANTYPRIISLFDGLYFIVYFINERDDQLTELILSKRFFPVLLQLLHRTPILQNSSVCCYCQSSRRKSTDTTNNQSSELISKPSSIVQENHSQNEDSNNRNTHQ</sequence>
<organism evidence="2 3">
    <name type="scientific">Halopiger aswanensis</name>
    <dbReference type="NCBI Taxonomy" id="148449"/>
    <lineage>
        <taxon>Archaea</taxon>
        <taxon>Methanobacteriati</taxon>
        <taxon>Methanobacteriota</taxon>
        <taxon>Stenosarchaea group</taxon>
        <taxon>Halobacteria</taxon>
        <taxon>Halobacteriales</taxon>
        <taxon>Natrialbaceae</taxon>
        <taxon>Halopiger</taxon>
    </lineage>
</organism>
<proteinExistence type="predicted"/>
<evidence type="ECO:0000313" key="3">
    <source>
        <dbReference type="Proteomes" id="UP000283805"/>
    </source>
</evidence>
<feature type="region of interest" description="Disordered" evidence="1">
    <location>
        <begin position="69"/>
        <end position="109"/>
    </location>
</feature>
<evidence type="ECO:0000313" key="2">
    <source>
        <dbReference type="EMBL" id="RKD87676.1"/>
    </source>
</evidence>
<dbReference type="Proteomes" id="UP000283805">
    <property type="component" value="Unassembled WGS sequence"/>
</dbReference>
<comment type="caution">
    <text evidence="2">The sequence shown here is derived from an EMBL/GenBank/DDBJ whole genome shotgun (WGS) entry which is preliminary data.</text>
</comment>
<feature type="compositionally biased region" description="Polar residues" evidence="1">
    <location>
        <begin position="75"/>
        <end position="96"/>
    </location>
</feature>
<keyword evidence="3" id="KW-1185">Reference proteome</keyword>
<dbReference type="EMBL" id="RAPO01000008">
    <property type="protein sequence ID" value="RKD87676.1"/>
    <property type="molecule type" value="Genomic_DNA"/>
</dbReference>
<gene>
    <name evidence="2" type="ORF">ATJ93_4578</name>
</gene>
<evidence type="ECO:0000256" key="1">
    <source>
        <dbReference type="SAM" id="MobiDB-lite"/>
    </source>
</evidence>
<accession>A0A419VWV7</accession>
<protein>
    <submittedName>
        <fullName evidence="2">Uncharacterized protein</fullName>
    </submittedName>
</protein>
<name>A0A419VWV7_9EURY</name>